<evidence type="ECO:0000313" key="3">
    <source>
        <dbReference type="EMBL" id="GAB97790.1"/>
    </source>
</evidence>
<name>K6WEV6_9MICO</name>
<feature type="region of interest" description="Disordered" evidence="1">
    <location>
        <begin position="85"/>
        <end position="145"/>
    </location>
</feature>
<sequence length="145" mass="15163">MPLSEHEQKLLEQMERALYAEDPRFASQMKGSAHSPNRRRVIVGAVGAVVGLAVVVAGVATSLIPLGVVGFVLMVAGVAWAATPARKSKSGGANLKVVPGAGSGGTRRAAKPGKPGSKSKPSGGGSFTQRMEERWDKRRQDGQNF</sequence>
<dbReference type="Pfam" id="PF11239">
    <property type="entry name" value="DUF3040"/>
    <property type="match status" value="1"/>
</dbReference>
<dbReference type="STRING" id="1184609.KILIM_082_00070"/>
<keyword evidence="2" id="KW-0812">Transmembrane</keyword>
<keyword evidence="2" id="KW-0472">Membrane</keyword>
<dbReference type="AlphaFoldDB" id="K6WEV6"/>
<keyword evidence="2" id="KW-1133">Transmembrane helix</keyword>
<keyword evidence="4" id="KW-1185">Reference proteome</keyword>
<protein>
    <recommendedName>
        <fullName evidence="5">DUF3040 domain-containing protein</fullName>
    </recommendedName>
</protein>
<evidence type="ECO:0000256" key="1">
    <source>
        <dbReference type="SAM" id="MobiDB-lite"/>
    </source>
</evidence>
<feature type="transmembrane region" description="Helical" evidence="2">
    <location>
        <begin position="66"/>
        <end position="83"/>
    </location>
</feature>
<proteinExistence type="predicted"/>
<feature type="transmembrane region" description="Helical" evidence="2">
    <location>
        <begin position="41"/>
        <end position="60"/>
    </location>
</feature>
<organism evidence="3 4">
    <name type="scientific">Kineosphaera limosa NBRC 100340</name>
    <dbReference type="NCBI Taxonomy" id="1184609"/>
    <lineage>
        <taxon>Bacteria</taxon>
        <taxon>Bacillati</taxon>
        <taxon>Actinomycetota</taxon>
        <taxon>Actinomycetes</taxon>
        <taxon>Micrococcales</taxon>
        <taxon>Dermatophilaceae</taxon>
        <taxon>Kineosphaera</taxon>
    </lineage>
</organism>
<reference evidence="3 4" key="1">
    <citation type="submission" date="2012-08" db="EMBL/GenBank/DDBJ databases">
        <title>Whole genome shotgun sequence of Kineosphaera limosa NBRC 100340.</title>
        <authorList>
            <person name="Yoshida I."/>
            <person name="Isaki S."/>
            <person name="Hosoyama A."/>
            <person name="Tsuchikane K."/>
            <person name="Katsumata H."/>
            <person name="Ando Y."/>
            <person name="Ohji S."/>
            <person name="Hamada M."/>
            <person name="Tamura T."/>
            <person name="Yamazoe A."/>
            <person name="Yamazaki S."/>
            <person name="Fujita N."/>
        </authorList>
    </citation>
    <scope>NUCLEOTIDE SEQUENCE [LARGE SCALE GENOMIC DNA]</scope>
    <source>
        <strain evidence="3 4">NBRC 100340</strain>
    </source>
</reference>
<accession>K6WEV6</accession>
<dbReference type="RefSeq" id="WP_006594322.1">
    <property type="nucleotide sequence ID" value="NZ_BAHD01000082.1"/>
</dbReference>
<gene>
    <name evidence="3" type="ORF">KILIM_082_00070</name>
</gene>
<comment type="caution">
    <text evidence="3">The sequence shown here is derived from an EMBL/GenBank/DDBJ whole genome shotgun (WGS) entry which is preliminary data.</text>
</comment>
<dbReference type="eggNOG" id="ENOG5032Z5G">
    <property type="taxonomic scope" value="Bacteria"/>
</dbReference>
<dbReference type="OrthoDB" id="5244024at2"/>
<dbReference type="InterPro" id="IPR021401">
    <property type="entry name" value="DUF3040"/>
</dbReference>
<feature type="compositionally biased region" description="Low complexity" evidence="1">
    <location>
        <begin position="112"/>
        <end position="121"/>
    </location>
</feature>
<feature type="compositionally biased region" description="Basic and acidic residues" evidence="1">
    <location>
        <begin position="130"/>
        <end position="145"/>
    </location>
</feature>
<dbReference type="EMBL" id="BAHD01000082">
    <property type="protein sequence ID" value="GAB97790.1"/>
    <property type="molecule type" value="Genomic_DNA"/>
</dbReference>
<evidence type="ECO:0000313" key="4">
    <source>
        <dbReference type="Proteomes" id="UP000008366"/>
    </source>
</evidence>
<evidence type="ECO:0008006" key="5">
    <source>
        <dbReference type="Google" id="ProtNLM"/>
    </source>
</evidence>
<evidence type="ECO:0000256" key="2">
    <source>
        <dbReference type="SAM" id="Phobius"/>
    </source>
</evidence>
<dbReference type="Proteomes" id="UP000008366">
    <property type="component" value="Unassembled WGS sequence"/>
</dbReference>